<comment type="caution">
    <text evidence="2">The sequence shown here is derived from an EMBL/GenBank/DDBJ whole genome shotgun (WGS) entry which is preliminary data.</text>
</comment>
<evidence type="ECO:0000313" key="3">
    <source>
        <dbReference type="Proteomes" id="UP001280581"/>
    </source>
</evidence>
<feature type="signal peptide" evidence="1">
    <location>
        <begin position="1"/>
        <end position="22"/>
    </location>
</feature>
<evidence type="ECO:0000256" key="1">
    <source>
        <dbReference type="SAM" id="SignalP"/>
    </source>
</evidence>
<gene>
    <name evidence="2" type="ORF">GRF29_8g3396378</name>
</gene>
<organism evidence="2 3">
    <name type="scientific">Pseudopithomyces chartarum</name>
    <dbReference type="NCBI Taxonomy" id="1892770"/>
    <lineage>
        <taxon>Eukaryota</taxon>
        <taxon>Fungi</taxon>
        <taxon>Dikarya</taxon>
        <taxon>Ascomycota</taxon>
        <taxon>Pezizomycotina</taxon>
        <taxon>Dothideomycetes</taxon>
        <taxon>Pleosporomycetidae</taxon>
        <taxon>Pleosporales</taxon>
        <taxon>Massarineae</taxon>
        <taxon>Didymosphaeriaceae</taxon>
        <taxon>Pseudopithomyces</taxon>
    </lineage>
</organism>
<protein>
    <submittedName>
        <fullName evidence="2">Uncharacterized protein</fullName>
    </submittedName>
</protein>
<sequence>MRSLTLAVFIASAVLAPTVVTAATLTPVNLTAPLSWTAGDYLFPSQIIAGYNAPLSQYNAKSWGDHVLSACKGFSACTSVNVFQATNSGSTGGRFWFGYVFRGGPTDESFYERVEGVTDSAAWSV</sequence>
<keyword evidence="3" id="KW-1185">Reference proteome</keyword>
<proteinExistence type="predicted"/>
<keyword evidence="1" id="KW-0732">Signal</keyword>
<reference evidence="2 3" key="1">
    <citation type="submission" date="2021-02" db="EMBL/GenBank/DDBJ databases">
        <title>Genome assembly of Pseudopithomyces chartarum.</title>
        <authorList>
            <person name="Jauregui R."/>
            <person name="Singh J."/>
            <person name="Voisey C."/>
        </authorList>
    </citation>
    <scope>NUCLEOTIDE SEQUENCE [LARGE SCALE GENOMIC DNA]</scope>
    <source>
        <strain evidence="2 3">AGR01</strain>
    </source>
</reference>
<dbReference type="AlphaFoldDB" id="A0AAN6M8Y8"/>
<dbReference type="EMBL" id="WVTA01000002">
    <property type="protein sequence ID" value="KAK3216476.1"/>
    <property type="molecule type" value="Genomic_DNA"/>
</dbReference>
<name>A0AAN6M8Y8_9PLEO</name>
<feature type="chain" id="PRO_5043005317" evidence="1">
    <location>
        <begin position="23"/>
        <end position="125"/>
    </location>
</feature>
<accession>A0AAN6M8Y8</accession>
<evidence type="ECO:0000313" key="2">
    <source>
        <dbReference type="EMBL" id="KAK3216476.1"/>
    </source>
</evidence>
<dbReference type="Proteomes" id="UP001280581">
    <property type="component" value="Unassembled WGS sequence"/>
</dbReference>